<proteinExistence type="predicted"/>
<dbReference type="Proteomes" id="UP000054988">
    <property type="component" value="Unassembled WGS sequence"/>
</dbReference>
<protein>
    <submittedName>
        <fullName evidence="1">Uncharacterized protein</fullName>
    </submittedName>
</protein>
<organism evidence="1 2">
    <name type="scientific">Moniliophthora roreri</name>
    <name type="common">Frosty pod rot fungus</name>
    <name type="synonym">Monilia roreri</name>
    <dbReference type="NCBI Taxonomy" id="221103"/>
    <lineage>
        <taxon>Eukaryota</taxon>
        <taxon>Fungi</taxon>
        <taxon>Dikarya</taxon>
        <taxon>Basidiomycota</taxon>
        <taxon>Agaricomycotina</taxon>
        <taxon>Agaricomycetes</taxon>
        <taxon>Agaricomycetidae</taxon>
        <taxon>Agaricales</taxon>
        <taxon>Marasmiineae</taxon>
        <taxon>Marasmiaceae</taxon>
        <taxon>Moniliophthora</taxon>
    </lineage>
</organism>
<evidence type="ECO:0000313" key="1">
    <source>
        <dbReference type="EMBL" id="KTB34153.1"/>
    </source>
</evidence>
<evidence type="ECO:0000313" key="2">
    <source>
        <dbReference type="Proteomes" id="UP000054988"/>
    </source>
</evidence>
<sequence length="71" mass="7805">MAFRYAGDLEAREVEFPLPPNAPSAYLSPHRAESGLGKLGSTPRIRIANILELWTPCIILSKSAEYIYGKG</sequence>
<comment type="caution">
    <text evidence="1">The sequence shown here is derived from an EMBL/GenBank/DDBJ whole genome shotgun (WGS) entry which is preliminary data.</text>
</comment>
<dbReference type="EMBL" id="LATX01002118">
    <property type="protein sequence ID" value="KTB34153.1"/>
    <property type="molecule type" value="Genomic_DNA"/>
</dbReference>
<name>A0A0W0FCV3_MONRR</name>
<gene>
    <name evidence="1" type="ORF">WG66_13270</name>
</gene>
<dbReference type="AlphaFoldDB" id="A0A0W0FCV3"/>
<accession>A0A0W0FCV3</accession>
<reference evidence="1 2" key="1">
    <citation type="submission" date="2015-12" db="EMBL/GenBank/DDBJ databases">
        <title>Draft genome sequence of Moniliophthora roreri, the causal agent of frosty pod rot of cacao.</title>
        <authorList>
            <person name="Aime M.C."/>
            <person name="Diaz-Valderrama J.R."/>
            <person name="Kijpornyongpan T."/>
            <person name="Phillips-Mora W."/>
        </authorList>
    </citation>
    <scope>NUCLEOTIDE SEQUENCE [LARGE SCALE GENOMIC DNA]</scope>
    <source>
        <strain evidence="1 2">MCA 2952</strain>
    </source>
</reference>